<keyword evidence="3" id="KW-0489">Methyltransferase</keyword>
<keyword evidence="3" id="KW-0808">Transferase</keyword>
<accession>A0ABS6FKI4</accession>
<dbReference type="PIRSF" id="PIRSF018249">
    <property type="entry name" value="MyrA_prd"/>
    <property type="match status" value="1"/>
</dbReference>
<evidence type="ECO:0000259" key="1">
    <source>
        <dbReference type="Pfam" id="PF08241"/>
    </source>
</evidence>
<dbReference type="InterPro" id="IPR013216">
    <property type="entry name" value="Methyltransf_11"/>
</dbReference>
<name>A0ABS6FKI4_9BACL</name>
<keyword evidence="4" id="KW-1185">Reference proteome</keyword>
<dbReference type="InterPro" id="IPR048647">
    <property type="entry name" value="RlmA_N"/>
</dbReference>
<dbReference type="InterPro" id="IPR016718">
    <property type="entry name" value="rRNA_m1G-MeTrfase_A_prd"/>
</dbReference>
<dbReference type="Proteomes" id="UP000743001">
    <property type="component" value="Unassembled WGS sequence"/>
</dbReference>
<reference evidence="3 4" key="1">
    <citation type="submission" date="2021-06" db="EMBL/GenBank/DDBJ databases">
        <authorList>
            <person name="Sun Q."/>
            <person name="Li D."/>
        </authorList>
    </citation>
    <scope>NUCLEOTIDE SEQUENCE [LARGE SCALE GENOMIC DNA]</scope>
    <source>
        <strain evidence="3 4">MSJ-6</strain>
    </source>
</reference>
<evidence type="ECO:0000313" key="4">
    <source>
        <dbReference type="Proteomes" id="UP000743001"/>
    </source>
</evidence>
<comment type="caution">
    <text evidence="3">The sequence shown here is derived from an EMBL/GenBank/DDBJ whole genome shotgun (WGS) entry which is preliminary data.</text>
</comment>
<dbReference type="EMBL" id="JAHLQJ010000002">
    <property type="protein sequence ID" value="MBU5670688.1"/>
    <property type="molecule type" value="Genomic_DNA"/>
</dbReference>
<proteinExistence type="predicted"/>
<dbReference type="GO" id="GO:0032259">
    <property type="term" value="P:methylation"/>
    <property type="evidence" value="ECO:0007669"/>
    <property type="project" value="UniProtKB-KW"/>
</dbReference>
<sequence length="293" mass="32844">MSKKIQSANLVDTWSSSLKCPLCGSPVKVNEYAGLVCLKHHAFDFSKHGYLNLLTRPAVGKYGKFLFDARHHLITESSLYKPLHKVLRDLILKDAPEAENSWMMADLGCGEGSHLQSVLKACDLPLVTGLGLDISKEGITLAAKKYEGSIWLVGDLASLPLADRSCRVLLNILSPANYKEFTRILRQDGIIVKVVPGPGYLKELRQALYGDNEKRSYSNKHTSDLFCRHFDRLDTIQLNYRQRLNGAELQLLASMTPLAWSSDPERLQDFVRQESAWVTVDLDILVGKSDRTD</sequence>
<organism evidence="3 4">
    <name type="scientific">Paenibacillus brevis</name>
    <dbReference type="NCBI Taxonomy" id="2841508"/>
    <lineage>
        <taxon>Bacteria</taxon>
        <taxon>Bacillati</taxon>
        <taxon>Bacillota</taxon>
        <taxon>Bacilli</taxon>
        <taxon>Bacillales</taxon>
        <taxon>Paenibacillaceae</taxon>
        <taxon>Paenibacillus</taxon>
    </lineage>
</organism>
<dbReference type="GO" id="GO:0008168">
    <property type="term" value="F:methyltransferase activity"/>
    <property type="evidence" value="ECO:0007669"/>
    <property type="project" value="UniProtKB-KW"/>
</dbReference>
<feature type="domain" description="23S rRNA (guanine(745)-N(1))-methyltransferase N-terminal" evidence="2">
    <location>
        <begin position="19"/>
        <end position="54"/>
    </location>
</feature>
<evidence type="ECO:0000313" key="3">
    <source>
        <dbReference type="EMBL" id="MBU5670688.1"/>
    </source>
</evidence>
<dbReference type="Pfam" id="PF08241">
    <property type="entry name" value="Methyltransf_11"/>
    <property type="match status" value="1"/>
</dbReference>
<dbReference type="RefSeq" id="WP_216477106.1">
    <property type="nucleotide sequence ID" value="NZ_JAHLQJ010000002.1"/>
</dbReference>
<feature type="domain" description="Methyltransferase type 11" evidence="1">
    <location>
        <begin position="106"/>
        <end position="191"/>
    </location>
</feature>
<evidence type="ECO:0000259" key="2">
    <source>
        <dbReference type="Pfam" id="PF21302"/>
    </source>
</evidence>
<protein>
    <submittedName>
        <fullName evidence="3">Methyltransferase domain-containing protein</fullName>
    </submittedName>
</protein>
<gene>
    <name evidence="3" type="ORF">KQJ23_02480</name>
</gene>
<dbReference type="Pfam" id="PF21302">
    <property type="entry name" value="Zn_ribbon_RlmA"/>
    <property type="match status" value="1"/>
</dbReference>